<dbReference type="Pfam" id="PF02518">
    <property type="entry name" value="HATPase_c"/>
    <property type="match status" value="1"/>
</dbReference>
<reference evidence="8 9" key="1">
    <citation type="submission" date="2020-09" db="EMBL/GenBank/DDBJ databases">
        <title>Methylomonas albis sp. nov. and Methylomonas fluvii sp. nov.: Two cold-adapted methanotrophs from the River Elbe and an amended description of Methylovulum psychrotolerans strain Eb1.</title>
        <authorList>
            <person name="Bussmann I.K."/>
            <person name="Klings K.-W."/>
            <person name="Warnstedt J."/>
            <person name="Hoppert M."/>
            <person name="Saborowski A."/>
            <person name="Horn F."/>
            <person name="Liebner S."/>
        </authorList>
    </citation>
    <scope>NUCLEOTIDE SEQUENCE [LARGE SCALE GENOMIC DNA]</scope>
    <source>
        <strain evidence="8 9">EbB</strain>
    </source>
</reference>
<comment type="caution">
    <text evidence="8">The sequence shown here is derived from an EMBL/GenBank/DDBJ whole genome shotgun (WGS) entry which is preliminary data.</text>
</comment>
<dbReference type="Gene3D" id="1.20.5.1930">
    <property type="match status" value="1"/>
</dbReference>
<dbReference type="Proteomes" id="UP000641152">
    <property type="component" value="Unassembled WGS sequence"/>
</dbReference>
<dbReference type="PROSITE" id="PS50885">
    <property type="entry name" value="HAMP"/>
    <property type="match status" value="1"/>
</dbReference>
<evidence type="ECO:0000256" key="5">
    <source>
        <dbReference type="ARBA" id="ARBA00023012"/>
    </source>
</evidence>
<keyword evidence="5" id="KW-0902">Two-component regulatory system</keyword>
<dbReference type="CDD" id="cd16917">
    <property type="entry name" value="HATPase_UhpB-NarQ-NarX-like"/>
    <property type="match status" value="1"/>
</dbReference>
<protein>
    <submittedName>
        <fullName evidence="8">Sensor histidine kinase</fullName>
    </submittedName>
</protein>
<dbReference type="PANTHER" id="PTHR24421">
    <property type="entry name" value="NITRATE/NITRITE SENSOR PROTEIN NARX-RELATED"/>
    <property type="match status" value="1"/>
</dbReference>
<keyword evidence="6" id="KW-0472">Membrane</keyword>
<sequence length="450" mass="49675">MNLKLYLLTRITGVALLCLLATLTYVLHRSAHQSAAQAQNTLAALGKQLELQLLKASAGEKPANPFPDFDLWKQTASEPGICASYLANDSETMRNYCKGIDLSTHHYPEDFAELYRRIFGPQFNWQRPITYNGQAYGVLTVSVSAELSINRAWDNVRDLLALSAVTITAVCLLVYLAVSRALLPAQTIVAGLNRLSSGELAFRLPVFDLVEWRHTAAAINQLADNQQQLLAERQKLAVMLMNLQEEERRYLARELHDELGQCLAAIHAVSTVIAQTAQRNCPELVTEAEQISRFTQAMQQSVRNLLTRLRPAELEELGLDASLRALIASWNRLGKTHFSLYIIGDCRTLTEPLAISLFRITQEAVSNIAKHAYASLADITLTINGTETSITIQDNGNAITLPFVSGDGIGLLGMRERILALNGKFHLSIAKPHGLIIEARLPTAQPESAQ</sequence>
<dbReference type="EMBL" id="JACXST010000002">
    <property type="protein sequence ID" value="MBD9361687.1"/>
    <property type="molecule type" value="Genomic_DNA"/>
</dbReference>
<dbReference type="RefSeq" id="WP_192394473.1">
    <property type="nucleotide sequence ID" value="NZ_CAJHIU010000002.1"/>
</dbReference>
<feature type="transmembrane region" description="Helical" evidence="6">
    <location>
        <begin position="6"/>
        <end position="27"/>
    </location>
</feature>
<gene>
    <name evidence="8" type="ORF">EBB_14395</name>
</gene>
<dbReference type="InterPro" id="IPR050482">
    <property type="entry name" value="Sensor_HK_TwoCompSys"/>
</dbReference>
<evidence type="ECO:0000256" key="3">
    <source>
        <dbReference type="ARBA" id="ARBA00022679"/>
    </source>
</evidence>
<keyword evidence="3" id="KW-0808">Transferase</keyword>
<evidence type="ECO:0000256" key="4">
    <source>
        <dbReference type="ARBA" id="ARBA00022777"/>
    </source>
</evidence>
<evidence type="ECO:0000256" key="2">
    <source>
        <dbReference type="ARBA" id="ARBA00022553"/>
    </source>
</evidence>
<name>A0ABR9DIJ3_9GAMM</name>
<keyword evidence="4 8" id="KW-0418">Kinase</keyword>
<dbReference type="InterPro" id="IPR036890">
    <property type="entry name" value="HATPase_C_sf"/>
</dbReference>
<dbReference type="InterPro" id="IPR011712">
    <property type="entry name" value="Sig_transdc_His_kin_sub3_dim/P"/>
</dbReference>
<evidence type="ECO:0000313" key="8">
    <source>
        <dbReference type="EMBL" id="MBD9361687.1"/>
    </source>
</evidence>
<dbReference type="Gene3D" id="3.30.565.10">
    <property type="entry name" value="Histidine kinase-like ATPase, C-terminal domain"/>
    <property type="match status" value="1"/>
</dbReference>
<feature type="domain" description="HAMP" evidence="7">
    <location>
        <begin position="179"/>
        <end position="231"/>
    </location>
</feature>
<keyword evidence="6" id="KW-0812">Transmembrane</keyword>
<dbReference type="PANTHER" id="PTHR24421:SF58">
    <property type="entry name" value="SIGNAL TRANSDUCTION HISTIDINE-PROTEIN KINASE_PHOSPHATASE UHPB"/>
    <property type="match status" value="1"/>
</dbReference>
<proteinExistence type="predicted"/>
<comment type="subcellular location">
    <subcellularLocation>
        <location evidence="1">Membrane</location>
    </subcellularLocation>
</comment>
<dbReference type="InterPro" id="IPR003594">
    <property type="entry name" value="HATPase_dom"/>
</dbReference>
<dbReference type="GO" id="GO:0016301">
    <property type="term" value="F:kinase activity"/>
    <property type="evidence" value="ECO:0007669"/>
    <property type="project" value="UniProtKB-KW"/>
</dbReference>
<evidence type="ECO:0000256" key="6">
    <source>
        <dbReference type="SAM" id="Phobius"/>
    </source>
</evidence>
<evidence type="ECO:0000313" key="9">
    <source>
        <dbReference type="Proteomes" id="UP000641152"/>
    </source>
</evidence>
<keyword evidence="9" id="KW-1185">Reference proteome</keyword>
<dbReference type="Pfam" id="PF07730">
    <property type="entry name" value="HisKA_3"/>
    <property type="match status" value="1"/>
</dbReference>
<dbReference type="InterPro" id="IPR003660">
    <property type="entry name" value="HAMP_dom"/>
</dbReference>
<keyword evidence="6" id="KW-1133">Transmembrane helix</keyword>
<accession>A0ABR9DIJ3</accession>
<evidence type="ECO:0000259" key="7">
    <source>
        <dbReference type="PROSITE" id="PS50885"/>
    </source>
</evidence>
<dbReference type="SUPFAM" id="SSF55874">
    <property type="entry name" value="ATPase domain of HSP90 chaperone/DNA topoisomerase II/histidine kinase"/>
    <property type="match status" value="1"/>
</dbReference>
<organism evidence="8 9">
    <name type="scientific">Methylomonas fluvii</name>
    <dbReference type="NCBI Taxonomy" id="1854564"/>
    <lineage>
        <taxon>Bacteria</taxon>
        <taxon>Pseudomonadati</taxon>
        <taxon>Pseudomonadota</taxon>
        <taxon>Gammaproteobacteria</taxon>
        <taxon>Methylococcales</taxon>
        <taxon>Methylococcaceae</taxon>
        <taxon>Methylomonas</taxon>
    </lineage>
</organism>
<evidence type="ECO:0000256" key="1">
    <source>
        <dbReference type="ARBA" id="ARBA00004370"/>
    </source>
</evidence>
<feature type="transmembrane region" description="Helical" evidence="6">
    <location>
        <begin position="159"/>
        <end position="178"/>
    </location>
</feature>
<keyword evidence="2" id="KW-0597">Phosphoprotein</keyword>
<dbReference type="SMART" id="SM00387">
    <property type="entry name" value="HATPase_c"/>
    <property type="match status" value="1"/>
</dbReference>